<reference evidence="2 3" key="1">
    <citation type="submission" date="2014-03" db="EMBL/GenBank/DDBJ databases">
        <title>The genome of Kluyveromyces dobzhanskii.</title>
        <authorList>
            <person name="Nystedt B."/>
            <person name="Astrom S."/>
        </authorList>
    </citation>
    <scope>NUCLEOTIDE SEQUENCE [LARGE SCALE GENOMIC DNA]</scope>
    <source>
        <strain evidence="2 3">CBS 2104</strain>
    </source>
</reference>
<comment type="caution">
    <text evidence="2">The sequence shown here is derived from an EMBL/GenBank/DDBJ whole genome shotgun (WGS) entry which is preliminary data.</text>
</comment>
<protein>
    <submittedName>
        <fullName evidence="2">WGS project CCBQ000000000 data, contig 00017</fullName>
    </submittedName>
</protein>
<accession>A0A0A8L642</accession>
<organism evidence="2 3">
    <name type="scientific">Kluyveromyces dobzhanskii CBS 2104</name>
    <dbReference type="NCBI Taxonomy" id="1427455"/>
    <lineage>
        <taxon>Eukaryota</taxon>
        <taxon>Fungi</taxon>
        <taxon>Dikarya</taxon>
        <taxon>Ascomycota</taxon>
        <taxon>Saccharomycotina</taxon>
        <taxon>Saccharomycetes</taxon>
        <taxon>Saccharomycetales</taxon>
        <taxon>Saccharomycetaceae</taxon>
        <taxon>Kluyveromyces</taxon>
    </lineage>
</organism>
<dbReference type="EMBL" id="CCBQ010000038">
    <property type="protein sequence ID" value="CDO94540.1"/>
    <property type="molecule type" value="Genomic_DNA"/>
</dbReference>
<dbReference type="InterPro" id="IPR036188">
    <property type="entry name" value="FAD/NAD-bd_sf"/>
</dbReference>
<dbReference type="GO" id="GO:0016491">
    <property type="term" value="F:oxidoreductase activity"/>
    <property type="evidence" value="ECO:0007669"/>
    <property type="project" value="InterPro"/>
</dbReference>
<dbReference type="SUPFAM" id="SSF54373">
    <property type="entry name" value="FAD-linked reductases, C-terminal domain"/>
    <property type="match status" value="1"/>
</dbReference>
<name>A0A0A8L642_9SACH</name>
<dbReference type="PANTHER" id="PTHR10742">
    <property type="entry name" value="FLAVIN MONOAMINE OXIDASE"/>
    <property type="match status" value="1"/>
</dbReference>
<feature type="domain" description="Amine oxidase" evidence="1">
    <location>
        <begin position="13"/>
        <end position="495"/>
    </location>
</feature>
<sequence length="504" mass="56753">MSDYSVIVIGAGISGLKATADLCAKDVGSVVCIESRDRIGGRLNTLTGLNGKYDIGGSWHHDTLSNGLFLEEMELPENERAAFVFDDEDTACLIDKEIGVVKVEQLECLKREFEKYVEMKYYESLDVEDVSYFRLCVEFCYKRRQLLTDEQLFRLPQLLRHIELWHGVDWYTLSGKWSGIEHNGRNALVLHYDKILARIAKPIYDKIRLSESVTMVKKLLNGKYEVITDKGKYFCDYCIVTVPQSVLTISCEDDEQVRVEDDAKLRARISFEPPLNEDITEALTTKSSFGSLGKVVFEFDSVKWSDECSRVLIAHEQPKNFVETMRSATDLDTAIAGVEQLLPKSLENSWKNPVYFLNLAKNTNTASLVALIQQPVTEYVETLTTDEVELFFRPVLNKLLNSLNSQDYVSDLEGKVQQSDAPILKNIITSNWSSDPFSLGAYSACKPGDDPMDLVIALNVGQGNLRFAGEHTIMDGAGCAYGAWESGKREANYILEKLFTGSDY</sequence>
<dbReference type="InterPro" id="IPR002937">
    <property type="entry name" value="Amino_oxidase"/>
</dbReference>
<dbReference type="PANTHER" id="PTHR10742:SF410">
    <property type="entry name" value="LYSINE-SPECIFIC HISTONE DEMETHYLASE 2"/>
    <property type="match status" value="1"/>
</dbReference>
<dbReference type="Pfam" id="PF01593">
    <property type="entry name" value="Amino_oxidase"/>
    <property type="match status" value="1"/>
</dbReference>
<dbReference type="OrthoDB" id="5046242at2759"/>
<dbReference type="Gene3D" id="3.50.50.60">
    <property type="entry name" value="FAD/NAD(P)-binding domain"/>
    <property type="match status" value="1"/>
</dbReference>
<gene>
    <name evidence="2" type="ORF">KLDO_g2802</name>
</gene>
<dbReference type="Proteomes" id="UP000031516">
    <property type="component" value="Unassembled WGS sequence"/>
</dbReference>
<proteinExistence type="predicted"/>
<keyword evidence="3" id="KW-1185">Reference proteome</keyword>
<dbReference type="SUPFAM" id="SSF51905">
    <property type="entry name" value="FAD/NAD(P)-binding domain"/>
    <property type="match status" value="1"/>
</dbReference>
<dbReference type="InterPro" id="IPR050281">
    <property type="entry name" value="Flavin_monoamine_oxidase"/>
</dbReference>
<dbReference type="AlphaFoldDB" id="A0A0A8L642"/>
<evidence type="ECO:0000313" key="2">
    <source>
        <dbReference type="EMBL" id="CDO94540.1"/>
    </source>
</evidence>
<evidence type="ECO:0000259" key="1">
    <source>
        <dbReference type="Pfam" id="PF01593"/>
    </source>
</evidence>
<dbReference type="Gene3D" id="3.90.660.10">
    <property type="match status" value="1"/>
</dbReference>
<evidence type="ECO:0000313" key="3">
    <source>
        <dbReference type="Proteomes" id="UP000031516"/>
    </source>
</evidence>